<name>A0ABZ0UV02_9RICK</name>
<evidence type="ECO:0000256" key="3">
    <source>
        <dbReference type="RuleBase" id="RU363015"/>
    </source>
</evidence>
<protein>
    <recommendedName>
        <fullName evidence="3">Cytokinin riboside 5'-monophosphate phosphoribohydrolase</fullName>
        <ecNumber evidence="3">3.2.2.n1</ecNumber>
    </recommendedName>
</protein>
<comment type="catalytic activity">
    <reaction evidence="1">
        <text>AMP + H2O = D-ribose 5-phosphate + adenine</text>
        <dbReference type="Rhea" id="RHEA:20129"/>
        <dbReference type="ChEBI" id="CHEBI:15377"/>
        <dbReference type="ChEBI" id="CHEBI:16708"/>
        <dbReference type="ChEBI" id="CHEBI:78346"/>
        <dbReference type="ChEBI" id="CHEBI:456215"/>
        <dbReference type="EC" id="3.2.2.4"/>
    </reaction>
</comment>
<comment type="similarity">
    <text evidence="2 3">Belongs to the LOG family.</text>
</comment>
<evidence type="ECO:0000313" key="5">
    <source>
        <dbReference type="Proteomes" id="UP001325140"/>
    </source>
</evidence>
<dbReference type="EMBL" id="CP110343">
    <property type="protein sequence ID" value="WPX97910.1"/>
    <property type="molecule type" value="Genomic_DNA"/>
</dbReference>
<sequence>MKASCFRNLRQWDFYNIYLIFRNYITTATIHFVALFCCTEYNSQKYLSIHISMIKSIGVFCGAKNGTQNFTNLAIQVAKHLCELDITIIYGGGNKGLMGILADTALSLGGRVIGIFPEISLIESERHTGVSESILTPCLFSRKHLMIEKSDAFLTLPGGYGTLDEFFEIVVAKKLGLHSKPLFLLNYENFWKGIVMQGESIGLCELDDSGLSSRHYTIINDADEMRESIAEINGKKIK</sequence>
<reference evidence="4" key="1">
    <citation type="submission" date="2022-10" db="EMBL/GenBank/DDBJ databases">
        <title>Host association and intracellularity evolved multiple times independently in the Rickettsiales.</title>
        <authorList>
            <person name="Castelli M."/>
            <person name="Nardi T."/>
            <person name="Gammuto L."/>
            <person name="Bellinzona G."/>
            <person name="Sabaneyeva E."/>
            <person name="Potekhin A."/>
            <person name="Serra V."/>
            <person name="Petroni G."/>
            <person name="Sassera D."/>
        </authorList>
    </citation>
    <scope>NUCLEOTIDE SEQUENCE [LARGE SCALE GENOMIC DNA]</scope>
    <source>
        <strain evidence="4">US_Bl 11III1</strain>
    </source>
</reference>
<dbReference type="Proteomes" id="UP001325140">
    <property type="component" value="Chromosome"/>
</dbReference>
<evidence type="ECO:0000256" key="2">
    <source>
        <dbReference type="ARBA" id="ARBA00006763"/>
    </source>
</evidence>
<evidence type="ECO:0000256" key="1">
    <source>
        <dbReference type="ARBA" id="ARBA00000274"/>
    </source>
</evidence>
<dbReference type="Gene3D" id="3.40.50.450">
    <property type="match status" value="1"/>
</dbReference>
<dbReference type="PANTHER" id="PTHR31223">
    <property type="entry name" value="LOG FAMILY PROTEIN YJL055W"/>
    <property type="match status" value="1"/>
</dbReference>
<keyword evidence="3" id="KW-0378">Hydrolase</keyword>
<accession>A0ABZ0UV02</accession>
<evidence type="ECO:0000313" key="4">
    <source>
        <dbReference type="EMBL" id="WPX97910.1"/>
    </source>
</evidence>
<dbReference type="PANTHER" id="PTHR31223:SF70">
    <property type="entry name" value="LOG FAMILY PROTEIN YJL055W"/>
    <property type="match status" value="1"/>
</dbReference>
<keyword evidence="3" id="KW-0203">Cytokinin biosynthesis</keyword>
<organism evidence="4 5">
    <name type="scientific">Candidatus Fokinia crypta</name>
    <dbReference type="NCBI Taxonomy" id="1920990"/>
    <lineage>
        <taxon>Bacteria</taxon>
        <taxon>Pseudomonadati</taxon>
        <taxon>Pseudomonadota</taxon>
        <taxon>Alphaproteobacteria</taxon>
        <taxon>Rickettsiales</taxon>
        <taxon>Candidatus Midichloriaceae</taxon>
        <taxon>Candidatus Fokinia</taxon>
    </lineage>
</organism>
<dbReference type="Pfam" id="PF03641">
    <property type="entry name" value="Lysine_decarbox"/>
    <property type="match status" value="1"/>
</dbReference>
<proteinExistence type="inferred from homology"/>
<dbReference type="EC" id="3.2.2.n1" evidence="3"/>
<dbReference type="NCBIfam" id="TIGR00730">
    <property type="entry name" value="Rossman fold protein, TIGR00730 family"/>
    <property type="match status" value="1"/>
</dbReference>
<keyword evidence="5" id="KW-1185">Reference proteome</keyword>
<dbReference type="InterPro" id="IPR031100">
    <property type="entry name" value="LOG_fam"/>
</dbReference>
<dbReference type="InterPro" id="IPR005269">
    <property type="entry name" value="LOG"/>
</dbReference>
<dbReference type="SUPFAM" id="SSF102405">
    <property type="entry name" value="MCP/YpsA-like"/>
    <property type="match status" value="1"/>
</dbReference>
<gene>
    <name evidence="4" type="ORF">Fokcrypt_00434</name>
</gene>